<name>X1VVE1_9ZZZZ</name>
<dbReference type="AlphaFoldDB" id="X1VVE1"/>
<organism evidence="1">
    <name type="scientific">marine sediment metagenome</name>
    <dbReference type="NCBI Taxonomy" id="412755"/>
    <lineage>
        <taxon>unclassified sequences</taxon>
        <taxon>metagenomes</taxon>
        <taxon>ecological metagenomes</taxon>
    </lineage>
</organism>
<proteinExistence type="predicted"/>
<accession>X1VVE1</accession>
<dbReference type="EMBL" id="BARW01039666">
    <property type="protein sequence ID" value="GAJ21926.1"/>
    <property type="molecule type" value="Genomic_DNA"/>
</dbReference>
<sequence length="46" mass="5228">DEAICNMDQVKKVKAFSEADEGKILEAYNLIKQVKGNFDILVEKNK</sequence>
<protein>
    <submittedName>
        <fullName evidence="1">Uncharacterized protein</fullName>
    </submittedName>
</protein>
<gene>
    <name evidence="1" type="ORF">S12H4_60316</name>
</gene>
<feature type="non-terminal residue" evidence="1">
    <location>
        <position position="1"/>
    </location>
</feature>
<comment type="caution">
    <text evidence="1">The sequence shown here is derived from an EMBL/GenBank/DDBJ whole genome shotgun (WGS) entry which is preliminary data.</text>
</comment>
<reference evidence="1" key="1">
    <citation type="journal article" date="2014" name="Front. Microbiol.">
        <title>High frequency of phylogenetically diverse reductive dehalogenase-homologous genes in deep subseafloor sedimentary metagenomes.</title>
        <authorList>
            <person name="Kawai M."/>
            <person name="Futagami T."/>
            <person name="Toyoda A."/>
            <person name="Takaki Y."/>
            <person name="Nishi S."/>
            <person name="Hori S."/>
            <person name="Arai W."/>
            <person name="Tsubouchi T."/>
            <person name="Morono Y."/>
            <person name="Uchiyama I."/>
            <person name="Ito T."/>
            <person name="Fujiyama A."/>
            <person name="Inagaki F."/>
            <person name="Takami H."/>
        </authorList>
    </citation>
    <scope>NUCLEOTIDE SEQUENCE</scope>
    <source>
        <strain evidence="1">Expedition CK06-06</strain>
    </source>
</reference>
<evidence type="ECO:0000313" key="1">
    <source>
        <dbReference type="EMBL" id="GAJ21926.1"/>
    </source>
</evidence>